<keyword evidence="3" id="KW-0479">Metal-binding</keyword>
<dbReference type="InterPro" id="IPR003347">
    <property type="entry name" value="JmjC_dom"/>
</dbReference>
<dbReference type="GO" id="GO:0046872">
    <property type="term" value="F:metal ion binding"/>
    <property type="evidence" value="ECO:0007669"/>
    <property type="project" value="UniProtKB-KW"/>
</dbReference>
<keyword evidence="9" id="KW-1185">Reference proteome</keyword>
<reference evidence="8 9" key="1">
    <citation type="submission" date="2020-08" db="EMBL/GenBank/DDBJ databases">
        <title>Aphidius gifuensis genome sequencing and assembly.</title>
        <authorList>
            <person name="Du Z."/>
        </authorList>
    </citation>
    <scope>NUCLEOTIDE SEQUENCE [LARGE SCALE GENOMIC DNA]</scope>
    <source>
        <strain evidence="8">YNYX2018</strain>
        <tissue evidence="8">Adults</tissue>
    </source>
</reference>
<dbReference type="PROSITE" id="PS51184">
    <property type="entry name" value="JMJC"/>
    <property type="match status" value="1"/>
</dbReference>
<evidence type="ECO:0000256" key="2">
    <source>
        <dbReference type="ARBA" id="ARBA00004123"/>
    </source>
</evidence>
<evidence type="ECO:0000256" key="1">
    <source>
        <dbReference type="ARBA" id="ARBA00001954"/>
    </source>
</evidence>
<dbReference type="Pfam" id="PF13621">
    <property type="entry name" value="Cupin_8"/>
    <property type="match status" value="1"/>
</dbReference>
<dbReference type="AlphaFoldDB" id="A0A834XX31"/>
<evidence type="ECO:0000256" key="4">
    <source>
        <dbReference type="ARBA" id="ARBA00023002"/>
    </source>
</evidence>
<organism evidence="8 9">
    <name type="scientific">Aphidius gifuensis</name>
    <name type="common">Parasitoid wasp</name>
    <dbReference type="NCBI Taxonomy" id="684658"/>
    <lineage>
        <taxon>Eukaryota</taxon>
        <taxon>Metazoa</taxon>
        <taxon>Ecdysozoa</taxon>
        <taxon>Arthropoda</taxon>
        <taxon>Hexapoda</taxon>
        <taxon>Insecta</taxon>
        <taxon>Pterygota</taxon>
        <taxon>Neoptera</taxon>
        <taxon>Endopterygota</taxon>
        <taxon>Hymenoptera</taxon>
        <taxon>Apocrita</taxon>
        <taxon>Ichneumonoidea</taxon>
        <taxon>Braconidae</taxon>
        <taxon>Aphidiinae</taxon>
        <taxon>Aphidius</taxon>
    </lineage>
</organism>
<evidence type="ECO:0000256" key="3">
    <source>
        <dbReference type="ARBA" id="ARBA00022723"/>
    </source>
</evidence>
<dbReference type="EMBL" id="JACMRX010000002">
    <property type="protein sequence ID" value="KAF7994376.1"/>
    <property type="molecule type" value="Genomic_DNA"/>
</dbReference>
<sequence>MPHVNVNELITFKDIPLDVLVKYCDERKISNEIRVYLEIILGQLESLIKNNDELTDEWIHNTFWRLEACVDRTWEALNTGYWKDVPIRERHCYTICSVMKCMLLEIDWNTNDNKIDENGKDKMEALVEQIDKGLLLGAPLDEAPDMLTKMATRFNKYFSDKIAGSSINILECENDKLSKELLPGFGWIKRYKCPSMETFYRDIFVKKVPAVLEDCMKHWKALELWKDPKYLINIAGIRTVPIEVGSRYTDEDWSQCLVTFADFIKSHMSKDSKTIGYLAQHQLFEQIPELKEDFSVPDYCTFFDEPGEIKMPDINAWFGPKGTISPNHFDPKNNLLCQVLGTKQIFLYPPEDAENLYPFEGMISNTGQADPLNPDYEKFPNFKKASGTMCYLGPGEMLFIPPGWWHHIVSLSPSFSISFWW</sequence>
<dbReference type="Gene3D" id="2.60.120.650">
    <property type="entry name" value="Cupin"/>
    <property type="match status" value="1"/>
</dbReference>
<evidence type="ECO:0000259" key="7">
    <source>
        <dbReference type="PROSITE" id="PS51184"/>
    </source>
</evidence>
<comment type="caution">
    <text evidence="8">The sequence shown here is derived from an EMBL/GenBank/DDBJ whole genome shotgun (WGS) entry which is preliminary data.</text>
</comment>
<dbReference type="PANTHER" id="PTHR12461">
    <property type="entry name" value="HYPOXIA-INDUCIBLE FACTOR 1 ALPHA INHIBITOR-RELATED"/>
    <property type="match status" value="1"/>
</dbReference>
<dbReference type="SMART" id="SM00558">
    <property type="entry name" value="JmjC"/>
    <property type="match status" value="1"/>
</dbReference>
<dbReference type="OrthoDB" id="47172at2759"/>
<dbReference type="Proteomes" id="UP000639338">
    <property type="component" value="Unassembled WGS sequence"/>
</dbReference>
<feature type="domain" description="JmjC" evidence="7">
    <location>
        <begin position="276"/>
        <end position="421"/>
    </location>
</feature>
<proteinExistence type="predicted"/>
<dbReference type="SUPFAM" id="SSF51197">
    <property type="entry name" value="Clavaminate synthase-like"/>
    <property type="match status" value="1"/>
</dbReference>
<comment type="subcellular location">
    <subcellularLocation>
        <location evidence="2">Nucleus</location>
    </subcellularLocation>
</comment>
<dbReference type="GO" id="GO:0051864">
    <property type="term" value="F:histone H3K36 demethylase activity"/>
    <property type="evidence" value="ECO:0007669"/>
    <property type="project" value="TreeGrafter"/>
</dbReference>
<dbReference type="PANTHER" id="PTHR12461:SF106">
    <property type="entry name" value="BIFUNCTIONAL PEPTIDASE AND ARGINYL-HYDROXYLASE JMJD5"/>
    <property type="match status" value="1"/>
</dbReference>
<keyword evidence="5" id="KW-0408">Iron</keyword>
<dbReference type="InterPro" id="IPR041667">
    <property type="entry name" value="Cupin_8"/>
</dbReference>
<evidence type="ECO:0000256" key="6">
    <source>
        <dbReference type="ARBA" id="ARBA00023242"/>
    </source>
</evidence>
<evidence type="ECO:0000313" key="8">
    <source>
        <dbReference type="EMBL" id="KAF7994376.1"/>
    </source>
</evidence>
<dbReference type="GO" id="GO:0005634">
    <property type="term" value="C:nucleus"/>
    <property type="evidence" value="ECO:0007669"/>
    <property type="project" value="UniProtKB-SubCell"/>
</dbReference>
<comment type="cofactor">
    <cofactor evidence="1">
        <name>Fe(2+)</name>
        <dbReference type="ChEBI" id="CHEBI:29033"/>
    </cofactor>
</comment>
<evidence type="ECO:0000256" key="5">
    <source>
        <dbReference type="ARBA" id="ARBA00023004"/>
    </source>
</evidence>
<keyword evidence="4" id="KW-0560">Oxidoreductase</keyword>
<evidence type="ECO:0000313" key="9">
    <source>
        <dbReference type="Proteomes" id="UP000639338"/>
    </source>
</evidence>
<name>A0A834XX31_APHGI</name>
<accession>A0A834XX31</accession>
<gene>
    <name evidence="8" type="ORF">HCN44_003848</name>
</gene>
<keyword evidence="6" id="KW-0539">Nucleus</keyword>
<protein>
    <recommendedName>
        <fullName evidence="7">JmjC domain-containing protein</fullName>
    </recommendedName>
</protein>